<comment type="caution">
    <text evidence="2">The sequence shown here is derived from an EMBL/GenBank/DDBJ whole genome shotgun (WGS) entry which is preliminary data.</text>
</comment>
<protein>
    <submittedName>
        <fullName evidence="2">Uncharacterized protein</fullName>
    </submittedName>
</protein>
<reference evidence="2" key="1">
    <citation type="submission" date="2021-02" db="EMBL/GenBank/DDBJ databases">
        <authorList>
            <person name="Nieuwenhuis M."/>
            <person name="Van De Peppel L.J.J."/>
        </authorList>
    </citation>
    <scope>NUCLEOTIDE SEQUENCE</scope>
    <source>
        <strain evidence="2">D49</strain>
    </source>
</reference>
<sequence length="130" mass="14873">MRNRRRLMDSPSTSSQTSSPLTSPRKSSQRQIPHKKQALDNDDDDLAIPNFAPLPGYPMPADLYEPQDLIIWRRPAVFALDVARPQRMHAGPIPETPISMLYDVFAKKVEHLERQNILANKESEKKRGSR</sequence>
<dbReference type="AlphaFoldDB" id="A0A9P7K7G1"/>
<dbReference type="EMBL" id="JABCKI010005731">
    <property type="protein sequence ID" value="KAG5639104.1"/>
    <property type="molecule type" value="Genomic_DNA"/>
</dbReference>
<accession>A0A9P7K7G1</accession>
<reference evidence="2" key="2">
    <citation type="submission" date="2021-10" db="EMBL/GenBank/DDBJ databases">
        <title>Phylogenomics reveals ancestral predisposition of the termite-cultivated fungus Termitomyces towards a domesticated lifestyle.</title>
        <authorList>
            <person name="Auxier B."/>
            <person name="Grum-Grzhimaylo A."/>
            <person name="Cardenas M.E."/>
            <person name="Lodge J.D."/>
            <person name="Laessoe T."/>
            <person name="Pedersen O."/>
            <person name="Smith M.E."/>
            <person name="Kuyper T.W."/>
            <person name="Franco-Molano E.A."/>
            <person name="Baroni T.J."/>
            <person name="Aanen D.K."/>
        </authorList>
    </citation>
    <scope>NUCLEOTIDE SEQUENCE</scope>
    <source>
        <strain evidence="2">D49</strain>
    </source>
</reference>
<feature type="region of interest" description="Disordered" evidence="1">
    <location>
        <begin position="1"/>
        <end position="52"/>
    </location>
</feature>
<feature type="compositionally biased region" description="Low complexity" evidence="1">
    <location>
        <begin position="10"/>
        <end position="24"/>
    </location>
</feature>
<keyword evidence="3" id="KW-1185">Reference proteome</keyword>
<dbReference type="Proteomes" id="UP000717328">
    <property type="component" value="Unassembled WGS sequence"/>
</dbReference>
<gene>
    <name evidence="2" type="ORF">H0H81_006693</name>
</gene>
<organism evidence="2 3">
    <name type="scientific">Sphagnurus paluster</name>
    <dbReference type="NCBI Taxonomy" id="117069"/>
    <lineage>
        <taxon>Eukaryota</taxon>
        <taxon>Fungi</taxon>
        <taxon>Dikarya</taxon>
        <taxon>Basidiomycota</taxon>
        <taxon>Agaricomycotina</taxon>
        <taxon>Agaricomycetes</taxon>
        <taxon>Agaricomycetidae</taxon>
        <taxon>Agaricales</taxon>
        <taxon>Tricholomatineae</taxon>
        <taxon>Lyophyllaceae</taxon>
        <taxon>Sphagnurus</taxon>
    </lineage>
</organism>
<dbReference type="OrthoDB" id="2576496at2759"/>
<name>A0A9P7K7G1_9AGAR</name>
<evidence type="ECO:0000256" key="1">
    <source>
        <dbReference type="SAM" id="MobiDB-lite"/>
    </source>
</evidence>
<evidence type="ECO:0000313" key="3">
    <source>
        <dbReference type="Proteomes" id="UP000717328"/>
    </source>
</evidence>
<evidence type="ECO:0000313" key="2">
    <source>
        <dbReference type="EMBL" id="KAG5639104.1"/>
    </source>
</evidence>
<proteinExistence type="predicted"/>